<dbReference type="Proteomes" id="UP000585614">
    <property type="component" value="Unassembled WGS sequence"/>
</dbReference>
<sequence>MASRPRVAAANFSCWRLRALFFKFHVYLKPDFQMSSSALKSDFFLLQLLKAHLEPHSSQRGKLRLTRAGSMAPLASGTKRSGVRVSGHPWCQLLHVRRGVWGCLPCCHPVSVGPKTTGPLLVQVCPLEVGQGPDSSSPG</sequence>
<dbReference type="EMBL" id="JACAGC010000020">
    <property type="protein sequence ID" value="KAF6298977.1"/>
    <property type="molecule type" value="Genomic_DNA"/>
</dbReference>
<proteinExistence type="predicted"/>
<evidence type="ECO:0000313" key="2">
    <source>
        <dbReference type="Proteomes" id="UP000585614"/>
    </source>
</evidence>
<evidence type="ECO:0000313" key="1">
    <source>
        <dbReference type="EMBL" id="KAF6298977.1"/>
    </source>
</evidence>
<dbReference type="AlphaFoldDB" id="A0A7J7TEZ8"/>
<organism evidence="1 2">
    <name type="scientific">Rhinolophus ferrumequinum</name>
    <name type="common">Greater horseshoe bat</name>
    <dbReference type="NCBI Taxonomy" id="59479"/>
    <lineage>
        <taxon>Eukaryota</taxon>
        <taxon>Metazoa</taxon>
        <taxon>Chordata</taxon>
        <taxon>Craniata</taxon>
        <taxon>Vertebrata</taxon>
        <taxon>Euteleostomi</taxon>
        <taxon>Mammalia</taxon>
        <taxon>Eutheria</taxon>
        <taxon>Laurasiatheria</taxon>
        <taxon>Chiroptera</taxon>
        <taxon>Yinpterochiroptera</taxon>
        <taxon>Rhinolophoidea</taxon>
        <taxon>Rhinolophidae</taxon>
        <taxon>Rhinolophinae</taxon>
        <taxon>Rhinolophus</taxon>
    </lineage>
</organism>
<gene>
    <name evidence="1" type="ORF">mRhiFer1_008999</name>
</gene>
<reference evidence="1 2" key="1">
    <citation type="journal article" date="2020" name="Nature">
        <title>Six reference-quality genomes reveal evolution of bat adaptations.</title>
        <authorList>
            <person name="Jebb D."/>
            <person name="Huang Z."/>
            <person name="Pippel M."/>
            <person name="Hughes G.M."/>
            <person name="Lavrichenko K."/>
            <person name="Devanna P."/>
            <person name="Winkler S."/>
            <person name="Jermiin L.S."/>
            <person name="Skirmuntt E.C."/>
            <person name="Katzourakis A."/>
            <person name="Burkitt-Gray L."/>
            <person name="Ray D.A."/>
            <person name="Sullivan K.A.M."/>
            <person name="Roscito J.G."/>
            <person name="Kirilenko B.M."/>
            <person name="Davalos L.M."/>
            <person name="Corthals A.P."/>
            <person name="Power M.L."/>
            <person name="Jones G."/>
            <person name="Ransome R.D."/>
            <person name="Dechmann D.K.N."/>
            <person name="Locatelli A.G."/>
            <person name="Puechmaille S.J."/>
            <person name="Fedrigo O."/>
            <person name="Jarvis E.D."/>
            <person name="Hiller M."/>
            <person name="Vernes S.C."/>
            <person name="Myers E.W."/>
            <person name="Teeling E.C."/>
        </authorList>
    </citation>
    <scope>NUCLEOTIDE SEQUENCE [LARGE SCALE GENOMIC DNA]</scope>
    <source>
        <strain evidence="1">MRhiFer1</strain>
        <tissue evidence="1">Lung</tissue>
    </source>
</reference>
<name>A0A7J7TEZ8_RHIFE</name>
<comment type="caution">
    <text evidence="1">The sequence shown here is derived from an EMBL/GenBank/DDBJ whole genome shotgun (WGS) entry which is preliminary data.</text>
</comment>
<accession>A0A7J7TEZ8</accession>
<protein>
    <submittedName>
        <fullName evidence="1">Uncharacterized protein</fullName>
    </submittedName>
</protein>